<organism evidence="2 3">
    <name type="scientific">Mytilus coruscus</name>
    <name type="common">Sea mussel</name>
    <dbReference type="NCBI Taxonomy" id="42192"/>
    <lineage>
        <taxon>Eukaryota</taxon>
        <taxon>Metazoa</taxon>
        <taxon>Spiralia</taxon>
        <taxon>Lophotrochozoa</taxon>
        <taxon>Mollusca</taxon>
        <taxon>Bivalvia</taxon>
        <taxon>Autobranchia</taxon>
        <taxon>Pteriomorphia</taxon>
        <taxon>Mytilida</taxon>
        <taxon>Mytiloidea</taxon>
        <taxon>Mytilidae</taxon>
        <taxon>Mytilinae</taxon>
        <taxon>Mytilus</taxon>
    </lineage>
</organism>
<evidence type="ECO:0000259" key="1">
    <source>
        <dbReference type="SMART" id="SM00034"/>
    </source>
</evidence>
<accession>A0A6J8AEQ2</accession>
<sequence>MIGSYTANDVIYRRTVRSKIECTVTCSYDSSCQSCLYEKTEQHCTLLFVGTQSGQLVLSNDSFHFNKCSSLGCPDGYDLLTLSRVCVKLLPTYMKWTESKSACQLDGTDLAVLNTDVLFMDFLYYMDNVTKLTLRVSVAGTIIGNDPKWSNGEVVNPNKFCPGRPTTLNKAGICLYMKPAQEYETCHPVNRIIDDRCSQGSVPGICMKVL</sequence>
<dbReference type="Proteomes" id="UP000507470">
    <property type="component" value="Unassembled WGS sequence"/>
</dbReference>
<name>A0A6J8AEQ2_MYTCO</name>
<feature type="domain" description="C-type lectin" evidence="1">
    <location>
        <begin position="73"/>
        <end position="207"/>
    </location>
</feature>
<dbReference type="InterPro" id="IPR016187">
    <property type="entry name" value="CTDL_fold"/>
</dbReference>
<dbReference type="InterPro" id="IPR016186">
    <property type="entry name" value="C-type_lectin-like/link_sf"/>
</dbReference>
<reference evidence="2 3" key="1">
    <citation type="submission" date="2020-06" db="EMBL/GenBank/DDBJ databases">
        <authorList>
            <person name="Li R."/>
            <person name="Bekaert M."/>
        </authorList>
    </citation>
    <scope>NUCLEOTIDE SEQUENCE [LARGE SCALE GENOMIC DNA]</scope>
    <source>
        <strain evidence="3">wild</strain>
    </source>
</reference>
<dbReference type="SUPFAM" id="SSF57414">
    <property type="entry name" value="Hairpin loop containing domain-like"/>
    <property type="match status" value="1"/>
</dbReference>
<dbReference type="AlphaFoldDB" id="A0A6J8AEQ2"/>
<dbReference type="InterPro" id="IPR001304">
    <property type="entry name" value="C-type_lectin-like"/>
</dbReference>
<dbReference type="SMART" id="SM00034">
    <property type="entry name" value="CLECT"/>
    <property type="match status" value="1"/>
</dbReference>
<gene>
    <name evidence="2" type="ORF">MCOR_6354</name>
</gene>
<dbReference type="Gene3D" id="3.10.100.10">
    <property type="entry name" value="Mannose-Binding Protein A, subunit A"/>
    <property type="match status" value="1"/>
</dbReference>
<dbReference type="SUPFAM" id="SSF56436">
    <property type="entry name" value="C-type lectin-like"/>
    <property type="match status" value="1"/>
</dbReference>
<proteinExistence type="predicted"/>
<dbReference type="EMBL" id="CACVKT020001187">
    <property type="protein sequence ID" value="CAC5365820.1"/>
    <property type="molecule type" value="Genomic_DNA"/>
</dbReference>
<dbReference type="CDD" id="cd00037">
    <property type="entry name" value="CLECT"/>
    <property type="match status" value="1"/>
</dbReference>
<evidence type="ECO:0000313" key="2">
    <source>
        <dbReference type="EMBL" id="CAC5365820.1"/>
    </source>
</evidence>
<keyword evidence="3" id="KW-1185">Reference proteome</keyword>
<protein>
    <recommendedName>
        <fullName evidence="1">C-type lectin domain-containing protein</fullName>
    </recommendedName>
</protein>
<evidence type="ECO:0000313" key="3">
    <source>
        <dbReference type="Proteomes" id="UP000507470"/>
    </source>
</evidence>